<protein>
    <submittedName>
        <fullName evidence="1">Uncharacterized protein</fullName>
    </submittedName>
</protein>
<sequence>MSDTMKSVSTQAEAELVRADSEETPIGETTDLSLHSSSVIENFQITFVKDKSTSTGILLIKVPSFSDTDEVAVDVGVPANLEKSTADETVRVNTNNPKSTWRHLFERIGLKSRRTENSTSSPVTTEETSILSVISETELSSMHDETVKTKNNSKIGSIWRNVRKWIFPSVNTNSNNPTPAYGCSDLSIDESISPILTPTNSSISSVFVPFDEVALEIPTADANLSNTDDNAQEVTDKSRGKISSILDRFKKQTSNRWSFKFSYRISTEKNVKYLTLIAHFHQFKACGEPLTVK</sequence>
<reference evidence="1" key="2">
    <citation type="submission" date="2022-06" db="UniProtKB">
        <authorList>
            <consortium name="EnsemblMetazoa"/>
        </authorList>
    </citation>
    <scope>IDENTIFICATION</scope>
    <source>
        <strain evidence="1">DF5081</strain>
    </source>
</reference>
<organism evidence="1 2">
    <name type="scientific">Caenorhabditis japonica</name>
    <dbReference type="NCBI Taxonomy" id="281687"/>
    <lineage>
        <taxon>Eukaryota</taxon>
        <taxon>Metazoa</taxon>
        <taxon>Ecdysozoa</taxon>
        <taxon>Nematoda</taxon>
        <taxon>Chromadorea</taxon>
        <taxon>Rhabditida</taxon>
        <taxon>Rhabditina</taxon>
        <taxon>Rhabditomorpha</taxon>
        <taxon>Rhabditoidea</taxon>
        <taxon>Rhabditidae</taxon>
        <taxon>Peloderinae</taxon>
        <taxon>Caenorhabditis</taxon>
    </lineage>
</organism>
<dbReference type="Proteomes" id="UP000005237">
    <property type="component" value="Unassembled WGS sequence"/>
</dbReference>
<dbReference type="EnsemblMetazoa" id="CJA19070.1">
    <property type="protein sequence ID" value="CJA19070.1"/>
    <property type="gene ID" value="WBGene00138274"/>
</dbReference>
<reference evidence="2" key="1">
    <citation type="submission" date="2010-08" db="EMBL/GenBank/DDBJ databases">
        <authorList>
            <consortium name="Caenorhabditis japonica Sequencing Consortium"/>
            <person name="Wilson R.K."/>
        </authorList>
    </citation>
    <scope>NUCLEOTIDE SEQUENCE [LARGE SCALE GENOMIC DNA]</scope>
    <source>
        <strain evidence="2">DF5081</strain>
    </source>
</reference>
<evidence type="ECO:0000313" key="2">
    <source>
        <dbReference type="Proteomes" id="UP000005237"/>
    </source>
</evidence>
<name>A0A8R1E1M2_CAEJA</name>
<dbReference type="AlphaFoldDB" id="A0A8R1E1M2"/>
<evidence type="ECO:0000313" key="1">
    <source>
        <dbReference type="EnsemblMetazoa" id="CJA19070.1"/>
    </source>
</evidence>
<accession>A0A8R1E1M2</accession>
<proteinExistence type="predicted"/>
<keyword evidence="2" id="KW-1185">Reference proteome</keyword>